<proteinExistence type="predicted"/>
<name>A0A2H5XF21_9BACT</name>
<reference evidence="2" key="1">
    <citation type="submission" date="2017-09" db="EMBL/GenBank/DDBJ databases">
        <title>Metaegenomics of thermophilic ammonia-oxidizing enrichment culture.</title>
        <authorList>
            <person name="Kato S."/>
            <person name="Suzuki K."/>
        </authorList>
    </citation>
    <scope>NUCLEOTIDE SEQUENCE [LARGE SCALE GENOMIC DNA]</scope>
</reference>
<sequence length="317" mass="35292">MPRSALVGAVLLILWAVEIAGAAETDIRARAEVAYLPPYRIGDVARYRIAVVAPEQVKVIFPNPLPLAPFEVLGGGQVQRQQGALPGVVITVAEWDIAVYRLGKVTIPSVPISCEWEGRRTLVRTNPIALEVVPLTSPKDQQPRPPKPPLPYPLDPIALTLLAAGTLTAVAVTWLVARGLIWALRTAWSSLQQATARPPLPAHQLALQTIDRAEQLYRQGETERAFTLLSFGVRRYLRDRFQVPALELPTWQLQSYLQPHLPADLLRTLYKTLTLSDLIKFARYNPTDTEAQQLFADARQLIRTTQPVEPPAQPRRE</sequence>
<dbReference type="Proteomes" id="UP000236173">
    <property type="component" value="Unassembled WGS sequence"/>
</dbReference>
<accession>A0A2H5XF21</accession>
<dbReference type="AlphaFoldDB" id="A0A2H5XF21"/>
<comment type="caution">
    <text evidence="1">The sequence shown here is derived from an EMBL/GenBank/DDBJ whole genome shotgun (WGS) entry which is preliminary data.</text>
</comment>
<organism evidence="1 2">
    <name type="scientific">Candidatus Fervidibacter japonicus</name>
    <dbReference type="NCBI Taxonomy" id="2035412"/>
    <lineage>
        <taxon>Bacteria</taxon>
        <taxon>Candidatus Fervidibacterota</taxon>
        <taxon>Candidatus Fervidibacter</taxon>
    </lineage>
</organism>
<evidence type="ECO:0000313" key="2">
    <source>
        <dbReference type="Proteomes" id="UP000236173"/>
    </source>
</evidence>
<gene>
    <name evidence="1" type="ORF">HRbin17_02296</name>
</gene>
<evidence type="ECO:0000313" key="1">
    <source>
        <dbReference type="EMBL" id="GBC99765.1"/>
    </source>
</evidence>
<protein>
    <submittedName>
        <fullName evidence="1">Uncharacterized protein</fullName>
    </submittedName>
</protein>
<dbReference type="EMBL" id="BEHT01000037">
    <property type="protein sequence ID" value="GBC99765.1"/>
    <property type="molecule type" value="Genomic_DNA"/>
</dbReference>